<accession>A0A0D8XVT0</accession>
<gene>
    <name evidence="2" type="ORF">DICVIV_05174</name>
</gene>
<proteinExistence type="predicted"/>
<dbReference type="AlphaFoldDB" id="A0A0D8XVT0"/>
<dbReference type="EMBL" id="KN716258">
    <property type="protein sequence ID" value="KJH48718.1"/>
    <property type="molecule type" value="Genomic_DNA"/>
</dbReference>
<dbReference type="OrthoDB" id="5864054at2759"/>
<dbReference type="STRING" id="29172.A0A0D8XVT0"/>
<name>A0A0D8XVT0_DICVI</name>
<dbReference type="Proteomes" id="UP000053766">
    <property type="component" value="Unassembled WGS sequence"/>
</dbReference>
<sequence length="98" mass="11474">MAYIRWTALDRLDAKWINNRAIRRIFFFTTFTVTIISIPTLMVHKIIPVNDVLGTNDTQYNDLYTVQLDETDINGCTLFRANLWITETALKLASIRRH</sequence>
<keyword evidence="1" id="KW-1133">Transmembrane helix</keyword>
<evidence type="ECO:0000256" key="1">
    <source>
        <dbReference type="SAM" id="Phobius"/>
    </source>
</evidence>
<keyword evidence="1" id="KW-0812">Transmembrane</keyword>
<evidence type="ECO:0000313" key="3">
    <source>
        <dbReference type="Proteomes" id="UP000053766"/>
    </source>
</evidence>
<reference evidence="2 3" key="1">
    <citation type="submission" date="2013-11" db="EMBL/GenBank/DDBJ databases">
        <title>Draft genome of the bovine lungworm Dictyocaulus viviparus.</title>
        <authorList>
            <person name="Mitreva M."/>
        </authorList>
    </citation>
    <scope>NUCLEOTIDE SEQUENCE [LARGE SCALE GENOMIC DNA]</scope>
    <source>
        <strain evidence="2 3">HannoverDv2000</strain>
    </source>
</reference>
<organism evidence="2 3">
    <name type="scientific">Dictyocaulus viviparus</name>
    <name type="common">Bovine lungworm</name>
    <dbReference type="NCBI Taxonomy" id="29172"/>
    <lineage>
        <taxon>Eukaryota</taxon>
        <taxon>Metazoa</taxon>
        <taxon>Ecdysozoa</taxon>
        <taxon>Nematoda</taxon>
        <taxon>Chromadorea</taxon>
        <taxon>Rhabditida</taxon>
        <taxon>Rhabditina</taxon>
        <taxon>Rhabditomorpha</taxon>
        <taxon>Strongyloidea</taxon>
        <taxon>Metastrongylidae</taxon>
        <taxon>Dictyocaulus</taxon>
    </lineage>
</organism>
<keyword evidence="1" id="KW-0472">Membrane</keyword>
<reference evidence="3" key="2">
    <citation type="journal article" date="2016" name="Sci. Rep.">
        <title>Dictyocaulus viviparus genome, variome and transcriptome elucidate lungworm biology and support future intervention.</title>
        <authorList>
            <person name="McNulty S.N."/>
            <person name="Strube C."/>
            <person name="Rosa B.A."/>
            <person name="Martin J.C."/>
            <person name="Tyagi R."/>
            <person name="Choi Y.J."/>
            <person name="Wang Q."/>
            <person name="Hallsworth Pepin K."/>
            <person name="Zhang X."/>
            <person name="Ozersky P."/>
            <person name="Wilson R.K."/>
            <person name="Sternberg P.W."/>
            <person name="Gasser R.B."/>
            <person name="Mitreva M."/>
        </authorList>
    </citation>
    <scope>NUCLEOTIDE SEQUENCE [LARGE SCALE GENOMIC DNA]</scope>
    <source>
        <strain evidence="3">HannoverDv2000</strain>
    </source>
</reference>
<feature type="transmembrane region" description="Helical" evidence="1">
    <location>
        <begin position="21"/>
        <end position="42"/>
    </location>
</feature>
<keyword evidence="3" id="KW-1185">Reference proteome</keyword>
<evidence type="ECO:0000313" key="2">
    <source>
        <dbReference type="EMBL" id="KJH48718.1"/>
    </source>
</evidence>
<protein>
    <submittedName>
        <fullName evidence="2">Uncharacterized protein</fullName>
    </submittedName>
</protein>